<accession>A0ABT5TU05</accession>
<feature type="non-terminal residue" evidence="3">
    <location>
        <position position="184"/>
    </location>
</feature>
<protein>
    <submittedName>
        <fullName evidence="3">Phosphate ABC transporter substrate-binding protein PstS</fullName>
    </submittedName>
</protein>
<dbReference type="InterPro" id="IPR024370">
    <property type="entry name" value="PBP_domain"/>
</dbReference>
<dbReference type="EMBL" id="JARACI010000491">
    <property type="protein sequence ID" value="MDD9205437.1"/>
    <property type="molecule type" value="Genomic_DNA"/>
</dbReference>
<dbReference type="CDD" id="cd13565">
    <property type="entry name" value="PBP2_PstS"/>
    <property type="match status" value="1"/>
</dbReference>
<name>A0ABT5TU05_9MICO</name>
<comment type="caution">
    <text evidence="3">The sequence shown here is derived from an EMBL/GenBank/DDBJ whole genome shotgun (WGS) entry which is preliminary data.</text>
</comment>
<comment type="similarity">
    <text evidence="1">Belongs to the PstS family.</text>
</comment>
<proteinExistence type="inferred from homology"/>
<organism evidence="3 4">
    <name type="scientific">Georgenia halotolerans</name>
    <dbReference type="NCBI Taxonomy" id="3028317"/>
    <lineage>
        <taxon>Bacteria</taxon>
        <taxon>Bacillati</taxon>
        <taxon>Actinomycetota</taxon>
        <taxon>Actinomycetes</taxon>
        <taxon>Micrococcales</taxon>
        <taxon>Bogoriellaceae</taxon>
        <taxon>Georgenia</taxon>
    </lineage>
</organism>
<dbReference type="Pfam" id="PF12849">
    <property type="entry name" value="PBP_like_2"/>
    <property type="match status" value="1"/>
</dbReference>
<dbReference type="Gene3D" id="3.40.190.10">
    <property type="entry name" value="Periplasmic binding protein-like II"/>
    <property type="match status" value="2"/>
</dbReference>
<dbReference type="Proteomes" id="UP001165561">
    <property type="component" value="Unassembled WGS sequence"/>
</dbReference>
<feature type="domain" description="PBP" evidence="2">
    <location>
        <begin position="35"/>
        <end position="184"/>
    </location>
</feature>
<evidence type="ECO:0000259" key="2">
    <source>
        <dbReference type="Pfam" id="PF12849"/>
    </source>
</evidence>
<dbReference type="PANTHER" id="PTHR42996:SF1">
    <property type="entry name" value="PHOSPHATE-BINDING PROTEIN PSTS"/>
    <property type="match status" value="1"/>
</dbReference>
<evidence type="ECO:0000313" key="3">
    <source>
        <dbReference type="EMBL" id="MDD9205437.1"/>
    </source>
</evidence>
<dbReference type="PANTHER" id="PTHR42996">
    <property type="entry name" value="PHOSPHATE-BINDING PROTEIN PSTS"/>
    <property type="match status" value="1"/>
</dbReference>
<dbReference type="PROSITE" id="PS51257">
    <property type="entry name" value="PROKAR_LIPOPROTEIN"/>
    <property type="match status" value="1"/>
</dbReference>
<dbReference type="InterPro" id="IPR050962">
    <property type="entry name" value="Phosphate-bind_PstS"/>
</dbReference>
<evidence type="ECO:0000256" key="1">
    <source>
        <dbReference type="ARBA" id="ARBA00008725"/>
    </source>
</evidence>
<evidence type="ECO:0000313" key="4">
    <source>
        <dbReference type="Proteomes" id="UP001165561"/>
    </source>
</evidence>
<keyword evidence="4" id="KW-1185">Reference proteome</keyword>
<reference evidence="3" key="1">
    <citation type="submission" date="2023-02" db="EMBL/GenBank/DDBJ databases">
        <title>Georgenia sp.10Sc9-8, isolated from a soil sample collected from the Taklamakan desert.</title>
        <authorList>
            <person name="Liu S."/>
        </authorList>
    </citation>
    <scope>NUCLEOTIDE SEQUENCE</scope>
    <source>
        <strain evidence="3">10Sc9-8</strain>
    </source>
</reference>
<sequence>MRAAARRAVGVLGGVALTVAACSGGDDGDGTGLSGPLPGAGSSAQENAMLGWIAGFQDRHPDVLISYDPVGSGSGREMLLNGAVLFAGSDAAMSPEELEQGTQRCHGGEVIELPLYIAPIAVAYHLPELGAEHINMTPEVIAQAFTGQITSWDDPAIAELNPDLELPAAELVPVNRSDDSGTTE</sequence>
<gene>
    <name evidence="3" type="ORF">PU560_03010</name>
</gene>
<dbReference type="SUPFAM" id="SSF53850">
    <property type="entry name" value="Periplasmic binding protein-like II"/>
    <property type="match status" value="1"/>
</dbReference>